<sequence length="121" mass="13828">MDESDGTSDSVLKHKPTWATYNQKWKKEKKRTVEKKKQGDLHRTYGTRVIPVFVLSLADMAEHLMMEDESLVWTSKDVVIVLQHQNDTIPLSYVSEIERRHAISILAQQHILTGLASVVDG</sequence>
<dbReference type="PANTHER" id="PTHR31515:SF0">
    <property type="entry name" value="TRANSMEMBRANE PROTEIN"/>
    <property type="match status" value="1"/>
</dbReference>
<reference evidence="1 2" key="1">
    <citation type="submission" date="2020-09" db="EMBL/GenBank/DDBJ databases">
        <title>De no assembly of potato wild relative species, Solanum commersonii.</title>
        <authorList>
            <person name="Cho K."/>
        </authorList>
    </citation>
    <scope>NUCLEOTIDE SEQUENCE [LARGE SCALE GENOMIC DNA]</scope>
    <source>
        <strain evidence="1">LZ3.2</strain>
        <tissue evidence="1">Leaf</tissue>
    </source>
</reference>
<proteinExistence type="predicted"/>
<dbReference type="OrthoDB" id="1917651at2759"/>
<dbReference type="AlphaFoldDB" id="A0A9J5Z5T0"/>
<dbReference type="PANTHER" id="PTHR31515">
    <property type="entry name" value="TRANSMEMBRANE PROTEIN-RELATED"/>
    <property type="match status" value="1"/>
</dbReference>
<evidence type="ECO:0000313" key="2">
    <source>
        <dbReference type="Proteomes" id="UP000824120"/>
    </source>
</evidence>
<gene>
    <name evidence="1" type="ORF">H5410_028747</name>
</gene>
<protein>
    <submittedName>
        <fullName evidence="1">Uncharacterized protein</fullName>
    </submittedName>
</protein>
<name>A0A9J5Z5T0_SOLCO</name>
<organism evidence="1 2">
    <name type="scientific">Solanum commersonii</name>
    <name type="common">Commerson's wild potato</name>
    <name type="synonym">Commerson's nightshade</name>
    <dbReference type="NCBI Taxonomy" id="4109"/>
    <lineage>
        <taxon>Eukaryota</taxon>
        <taxon>Viridiplantae</taxon>
        <taxon>Streptophyta</taxon>
        <taxon>Embryophyta</taxon>
        <taxon>Tracheophyta</taxon>
        <taxon>Spermatophyta</taxon>
        <taxon>Magnoliopsida</taxon>
        <taxon>eudicotyledons</taxon>
        <taxon>Gunneridae</taxon>
        <taxon>Pentapetalae</taxon>
        <taxon>asterids</taxon>
        <taxon>lamiids</taxon>
        <taxon>Solanales</taxon>
        <taxon>Solanaceae</taxon>
        <taxon>Solanoideae</taxon>
        <taxon>Solaneae</taxon>
        <taxon>Solanum</taxon>
    </lineage>
</organism>
<comment type="caution">
    <text evidence="1">The sequence shown here is derived from an EMBL/GenBank/DDBJ whole genome shotgun (WGS) entry which is preliminary data.</text>
</comment>
<dbReference type="EMBL" id="JACXVP010000005">
    <property type="protein sequence ID" value="KAG5607255.1"/>
    <property type="molecule type" value="Genomic_DNA"/>
</dbReference>
<keyword evidence="2" id="KW-1185">Reference proteome</keyword>
<accession>A0A9J5Z5T0</accession>
<evidence type="ECO:0000313" key="1">
    <source>
        <dbReference type="EMBL" id="KAG5607255.1"/>
    </source>
</evidence>
<dbReference type="Proteomes" id="UP000824120">
    <property type="component" value="Chromosome 5"/>
</dbReference>